<dbReference type="InterPro" id="IPR041492">
    <property type="entry name" value="HAD_2"/>
</dbReference>
<evidence type="ECO:0000313" key="2">
    <source>
        <dbReference type="Proteomes" id="UP000663929"/>
    </source>
</evidence>
<name>A0A8A4TTS4_SULCO</name>
<dbReference type="Gene3D" id="1.10.150.240">
    <property type="entry name" value="Putative phosphatase, domain 2"/>
    <property type="match status" value="1"/>
</dbReference>
<organism evidence="1 2">
    <name type="scientific">Sulfidibacter corallicola</name>
    <dbReference type="NCBI Taxonomy" id="2818388"/>
    <lineage>
        <taxon>Bacteria</taxon>
        <taxon>Pseudomonadati</taxon>
        <taxon>Acidobacteriota</taxon>
        <taxon>Holophagae</taxon>
        <taxon>Acanthopleuribacterales</taxon>
        <taxon>Acanthopleuribacteraceae</taxon>
        <taxon>Sulfidibacter</taxon>
    </lineage>
</organism>
<dbReference type="InterPro" id="IPR006439">
    <property type="entry name" value="HAD-SF_hydro_IA"/>
</dbReference>
<dbReference type="InterPro" id="IPR023214">
    <property type="entry name" value="HAD_sf"/>
</dbReference>
<dbReference type="SFLD" id="SFLDS00003">
    <property type="entry name" value="Haloacid_Dehalogenase"/>
    <property type="match status" value="1"/>
</dbReference>
<dbReference type="NCBIfam" id="TIGR01509">
    <property type="entry name" value="HAD-SF-IA-v3"/>
    <property type="match status" value="1"/>
</dbReference>
<dbReference type="AlphaFoldDB" id="A0A8A4TTS4"/>
<dbReference type="NCBIfam" id="TIGR01549">
    <property type="entry name" value="HAD-SF-IA-v1"/>
    <property type="match status" value="1"/>
</dbReference>
<dbReference type="SFLD" id="SFLDG01129">
    <property type="entry name" value="C1.5:_HAD__Beta-PGM__Phosphata"/>
    <property type="match status" value="1"/>
</dbReference>
<sequence length="215" mass="23062">MSSTSRYDTLIFDWDGTLINSIPRILACFERTFQASGVAPVSAEAARVLIGIPLQDALRQLAGPDADVDAMTATYREIWLGPELALSPLFPGVPEMLGALNAAGFRIMVATGKSREGMERETGHYQLDRFFSHTRCAGESLPKPEPAMLHALVAESGADAARCLMIGDSALDLEMAARAGMDAVGVTSGAHGREALMDHAPRACFDVVTELRAWL</sequence>
<proteinExistence type="predicted"/>
<dbReference type="GO" id="GO:0005829">
    <property type="term" value="C:cytosol"/>
    <property type="evidence" value="ECO:0007669"/>
    <property type="project" value="TreeGrafter"/>
</dbReference>
<accession>A0A8A4TTS4</accession>
<protein>
    <submittedName>
        <fullName evidence="1">HAD-IA family hydrolase</fullName>
    </submittedName>
</protein>
<reference evidence="1" key="1">
    <citation type="submission" date="2021-03" db="EMBL/GenBank/DDBJ databases">
        <title>Acanthopleuribacteraceae sp. M133.</title>
        <authorList>
            <person name="Wang G."/>
        </authorList>
    </citation>
    <scope>NUCLEOTIDE SEQUENCE</scope>
    <source>
        <strain evidence="1">M133</strain>
    </source>
</reference>
<dbReference type="InterPro" id="IPR050155">
    <property type="entry name" value="HAD-like_hydrolase_sf"/>
</dbReference>
<dbReference type="PANTHER" id="PTHR43434">
    <property type="entry name" value="PHOSPHOGLYCOLATE PHOSPHATASE"/>
    <property type="match status" value="1"/>
</dbReference>
<dbReference type="EMBL" id="CP071793">
    <property type="protein sequence ID" value="QTD52508.1"/>
    <property type="molecule type" value="Genomic_DNA"/>
</dbReference>
<evidence type="ECO:0000313" key="1">
    <source>
        <dbReference type="EMBL" id="QTD52508.1"/>
    </source>
</evidence>
<dbReference type="KEGG" id="scor:J3U87_08550"/>
<dbReference type="Gene3D" id="3.40.50.1000">
    <property type="entry name" value="HAD superfamily/HAD-like"/>
    <property type="match status" value="1"/>
</dbReference>
<dbReference type="Proteomes" id="UP000663929">
    <property type="component" value="Chromosome"/>
</dbReference>
<dbReference type="SUPFAM" id="SSF56784">
    <property type="entry name" value="HAD-like"/>
    <property type="match status" value="1"/>
</dbReference>
<dbReference type="GO" id="GO:0008967">
    <property type="term" value="F:phosphoglycolate phosphatase activity"/>
    <property type="evidence" value="ECO:0007669"/>
    <property type="project" value="TreeGrafter"/>
</dbReference>
<dbReference type="Pfam" id="PF13419">
    <property type="entry name" value="HAD_2"/>
    <property type="match status" value="1"/>
</dbReference>
<keyword evidence="1" id="KW-0378">Hydrolase</keyword>
<dbReference type="InterPro" id="IPR023198">
    <property type="entry name" value="PGP-like_dom2"/>
</dbReference>
<dbReference type="InterPro" id="IPR036412">
    <property type="entry name" value="HAD-like_sf"/>
</dbReference>
<keyword evidence="2" id="KW-1185">Reference proteome</keyword>
<dbReference type="RefSeq" id="WP_237382616.1">
    <property type="nucleotide sequence ID" value="NZ_CP071793.1"/>
</dbReference>
<gene>
    <name evidence="1" type="ORF">J3U87_08550</name>
</gene>
<dbReference type="PANTHER" id="PTHR43434:SF24">
    <property type="entry name" value="HYDROLASE-RELATED"/>
    <property type="match status" value="1"/>
</dbReference>
<dbReference type="GO" id="GO:0006281">
    <property type="term" value="P:DNA repair"/>
    <property type="evidence" value="ECO:0007669"/>
    <property type="project" value="TreeGrafter"/>
</dbReference>